<feature type="region of interest" description="Disordered" evidence="3">
    <location>
        <begin position="206"/>
        <end position="227"/>
    </location>
</feature>
<feature type="domain" description="NTF2" evidence="5">
    <location>
        <begin position="16"/>
        <end position="135"/>
    </location>
</feature>
<dbReference type="InterPro" id="IPR012677">
    <property type="entry name" value="Nucleotide-bd_a/b_plait_sf"/>
</dbReference>
<evidence type="ECO:0000313" key="6">
    <source>
        <dbReference type="EMBL" id="KNC76818.1"/>
    </source>
</evidence>
<dbReference type="PANTHER" id="PTHR10693:SF20">
    <property type="entry name" value="AT27578P"/>
    <property type="match status" value="1"/>
</dbReference>
<sequence>MVNMTNTTSAYDPQFVGLQFAKQYYTMLSKMPEQIHLFYKPASVFVHGEEEGVSLNVAAGQGEEAFNKYIESLKIESCSTSITRIDAQSLPAGSILVMVTGRMARNGDDARLFVQTFVLAPQDRGFYVHNDIFRFLRAQEVVCQKMEVENENQGEKGVQHGSRDIVSAQLNGAHPDPENPSSKVDAIKLANQTVVDVAAAPAIDKPIIPESSSHASQEATMDSEDLLRETDASEVITPDQAPVAGVKEVCSSDSTANAGGQAPSEQSTSADGDANIISEKNANHTEKKEKRASTPTGVKSSSTTPGSSAQTGKGSGSVHNKSGQKTKGGNKLQTATANTHANKPIPSSITQSGIHDQVSAPGSTVTSVTAQSKTPTVVVASKPAVPEAPKTFAQMAQLAAQKKQSAEQHPRVAQQSQAKVGNGGTVGNGGSGKSHNSSNSTQHQHHNQHAQRKQSDGQARGNVSHDRNNSNGRQNNSRNGEKSNTSGPNGNNHGNRNNKAVRSNGIFISGVPISVSDDMIRTTFAIIPTHMRVEKCERNLEKRIAFVYFNNPEAVKWVLSNGPWKIDGNNVLIDERKEKARR</sequence>
<dbReference type="Gene3D" id="3.30.70.330">
    <property type="match status" value="1"/>
</dbReference>
<feature type="compositionally biased region" description="Basic residues" evidence="3">
    <location>
        <begin position="443"/>
        <end position="452"/>
    </location>
</feature>
<dbReference type="GO" id="GO:0005829">
    <property type="term" value="C:cytosol"/>
    <property type="evidence" value="ECO:0007669"/>
    <property type="project" value="TreeGrafter"/>
</dbReference>
<name>A0A0L0FLB5_9EUKA</name>
<dbReference type="AlphaFoldDB" id="A0A0L0FLB5"/>
<evidence type="ECO:0000256" key="1">
    <source>
        <dbReference type="ARBA" id="ARBA00022884"/>
    </source>
</evidence>
<dbReference type="Pfam" id="PF02136">
    <property type="entry name" value="NTF2"/>
    <property type="match status" value="1"/>
</dbReference>
<dbReference type="InterPro" id="IPR002075">
    <property type="entry name" value="NTF2_dom"/>
</dbReference>
<feature type="compositionally biased region" description="Polar residues" evidence="3">
    <location>
        <begin position="251"/>
        <end position="270"/>
    </location>
</feature>
<dbReference type="eggNOG" id="KOG0116">
    <property type="taxonomic scope" value="Eukaryota"/>
</dbReference>
<dbReference type="InterPro" id="IPR018222">
    <property type="entry name" value="Nuclear_transport_factor_2_euk"/>
</dbReference>
<dbReference type="CDD" id="cd00780">
    <property type="entry name" value="NTF2"/>
    <property type="match status" value="1"/>
</dbReference>
<dbReference type="GO" id="GO:0003729">
    <property type="term" value="F:mRNA binding"/>
    <property type="evidence" value="ECO:0007669"/>
    <property type="project" value="TreeGrafter"/>
</dbReference>
<dbReference type="PANTHER" id="PTHR10693">
    <property type="entry name" value="RAS GTPASE-ACTIVATING PROTEIN-BINDING PROTEIN"/>
    <property type="match status" value="1"/>
</dbReference>
<evidence type="ECO:0000259" key="5">
    <source>
        <dbReference type="PROSITE" id="PS50177"/>
    </source>
</evidence>
<feature type="compositionally biased region" description="Polar residues" evidence="3">
    <location>
        <begin position="210"/>
        <end position="220"/>
    </location>
</feature>
<dbReference type="STRING" id="667725.A0A0L0FLB5"/>
<evidence type="ECO:0008006" key="8">
    <source>
        <dbReference type="Google" id="ProtNLM"/>
    </source>
</evidence>
<dbReference type="EMBL" id="KQ242951">
    <property type="protein sequence ID" value="KNC76818.1"/>
    <property type="molecule type" value="Genomic_DNA"/>
</dbReference>
<evidence type="ECO:0000259" key="4">
    <source>
        <dbReference type="PROSITE" id="PS50102"/>
    </source>
</evidence>
<feature type="compositionally biased region" description="Low complexity" evidence="3">
    <location>
        <begin position="433"/>
        <end position="442"/>
    </location>
</feature>
<dbReference type="SUPFAM" id="SSF54427">
    <property type="entry name" value="NTF2-like"/>
    <property type="match status" value="1"/>
</dbReference>
<dbReference type="GeneID" id="25911206"/>
<feature type="domain" description="RRM" evidence="4">
    <location>
        <begin position="504"/>
        <end position="582"/>
    </location>
</feature>
<dbReference type="InterPro" id="IPR032710">
    <property type="entry name" value="NTF2-like_dom_sf"/>
</dbReference>
<feature type="region of interest" description="Disordered" evidence="3">
    <location>
        <begin position="249"/>
        <end position="376"/>
    </location>
</feature>
<accession>A0A0L0FLB5</accession>
<evidence type="ECO:0000256" key="2">
    <source>
        <dbReference type="PROSITE-ProRule" id="PRU00176"/>
    </source>
</evidence>
<gene>
    <name evidence="6" type="ORF">SARC_10702</name>
</gene>
<dbReference type="PROSITE" id="PS50177">
    <property type="entry name" value="NTF2_DOMAIN"/>
    <property type="match status" value="1"/>
</dbReference>
<evidence type="ECO:0000313" key="7">
    <source>
        <dbReference type="Proteomes" id="UP000054560"/>
    </source>
</evidence>
<organism evidence="6 7">
    <name type="scientific">Sphaeroforma arctica JP610</name>
    <dbReference type="NCBI Taxonomy" id="667725"/>
    <lineage>
        <taxon>Eukaryota</taxon>
        <taxon>Ichthyosporea</taxon>
        <taxon>Ichthyophonida</taxon>
        <taxon>Sphaeroforma</taxon>
    </lineage>
</organism>
<feature type="compositionally biased region" description="Low complexity" evidence="3">
    <location>
        <begin position="469"/>
        <end position="478"/>
    </location>
</feature>
<proteinExistence type="predicted"/>
<dbReference type="OrthoDB" id="339151at2759"/>
<dbReference type="Proteomes" id="UP000054560">
    <property type="component" value="Unassembled WGS sequence"/>
</dbReference>
<feature type="compositionally biased region" description="Gly residues" evidence="3">
    <location>
        <begin position="421"/>
        <end position="432"/>
    </location>
</feature>
<feature type="region of interest" description="Disordered" evidence="3">
    <location>
        <begin position="396"/>
        <end position="501"/>
    </location>
</feature>
<keyword evidence="7" id="KW-1185">Reference proteome</keyword>
<dbReference type="InterPro" id="IPR000504">
    <property type="entry name" value="RRM_dom"/>
</dbReference>
<feature type="compositionally biased region" description="Low complexity" evidence="3">
    <location>
        <begin position="487"/>
        <end position="498"/>
    </location>
</feature>
<feature type="compositionally biased region" description="Polar residues" evidence="3">
    <location>
        <begin position="293"/>
        <end position="375"/>
    </location>
</feature>
<dbReference type="PROSITE" id="PS50102">
    <property type="entry name" value="RRM"/>
    <property type="match status" value="1"/>
</dbReference>
<dbReference type="SUPFAM" id="SSF54928">
    <property type="entry name" value="RNA-binding domain, RBD"/>
    <property type="match status" value="1"/>
</dbReference>
<keyword evidence="1 2" id="KW-0694">RNA-binding</keyword>
<dbReference type="CDD" id="cd00590">
    <property type="entry name" value="RRM_SF"/>
    <property type="match status" value="1"/>
</dbReference>
<evidence type="ECO:0000256" key="3">
    <source>
        <dbReference type="SAM" id="MobiDB-lite"/>
    </source>
</evidence>
<dbReference type="GO" id="GO:1990904">
    <property type="term" value="C:ribonucleoprotein complex"/>
    <property type="evidence" value="ECO:0007669"/>
    <property type="project" value="TreeGrafter"/>
</dbReference>
<feature type="compositionally biased region" description="Basic and acidic residues" evidence="3">
    <location>
        <begin position="281"/>
        <end position="292"/>
    </location>
</feature>
<dbReference type="InterPro" id="IPR035979">
    <property type="entry name" value="RBD_domain_sf"/>
</dbReference>
<dbReference type="RefSeq" id="XP_014150720.1">
    <property type="nucleotide sequence ID" value="XM_014295245.1"/>
</dbReference>
<dbReference type="InterPro" id="IPR039539">
    <property type="entry name" value="Ras_GTPase_bind_prot"/>
</dbReference>
<protein>
    <recommendedName>
        <fullName evidence="8">NTF2 domain-containing protein</fullName>
    </recommendedName>
</protein>
<dbReference type="Gene3D" id="3.10.450.50">
    <property type="match status" value="1"/>
</dbReference>
<reference evidence="6 7" key="1">
    <citation type="submission" date="2011-02" db="EMBL/GenBank/DDBJ databases">
        <title>The Genome Sequence of Sphaeroforma arctica JP610.</title>
        <authorList>
            <consortium name="The Broad Institute Genome Sequencing Platform"/>
            <person name="Russ C."/>
            <person name="Cuomo C."/>
            <person name="Young S.K."/>
            <person name="Zeng Q."/>
            <person name="Gargeya S."/>
            <person name="Alvarado L."/>
            <person name="Berlin A."/>
            <person name="Chapman S.B."/>
            <person name="Chen Z."/>
            <person name="Freedman E."/>
            <person name="Gellesch M."/>
            <person name="Goldberg J."/>
            <person name="Griggs A."/>
            <person name="Gujja S."/>
            <person name="Heilman E."/>
            <person name="Heiman D."/>
            <person name="Howarth C."/>
            <person name="Mehta T."/>
            <person name="Neiman D."/>
            <person name="Pearson M."/>
            <person name="Roberts A."/>
            <person name="Saif S."/>
            <person name="Shea T."/>
            <person name="Shenoy N."/>
            <person name="Sisk P."/>
            <person name="Stolte C."/>
            <person name="Sykes S."/>
            <person name="White J."/>
            <person name="Yandava C."/>
            <person name="Burger G."/>
            <person name="Gray M.W."/>
            <person name="Holland P.W.H."/>
            <person name="King N."/>
            <person name="Lang F.B.F."/>
            <person name="Roger A.J."/>
            <person name="Ruiz-Trillo I."/>
            <person name="Haas B."/>
            <person name="Nusbaum C."/>
            <person name="Birren B."/>
        </authorList>
    </citation>
    <scope>NUCLEOTIDE SEQUENCE [LARGE SCALE GENOMIC DNA]</scope>
    <source>
        <strain evidence="6 7">JP610</strain>
    </source>
</reference>